<evidence type="ECO:0000256" key="8">
    <source>
        <dbReference type="SAM" id="Phobius"/>
    </source>
</evidence>
<keyword evidence="11" id="KW-1185">Reference proteome</keyword>
<keyword evidence="2" id="KW-0813">Transport</keyword>
<dbReference type="InterPro" id="IPR011701">
    <property type="entry name" value="MFS"/>
</dbReference>
<comment type="subcellular location">
    <subcellularLocation>
        <location evidence="1">Cell membrane</location>
        <topology evidence="1">Multi-pass membrane protein</topology>
    </subcellularLocation>
</comment>
<evidence type="ECO:0000256" key="5">
    <source>
        <dbReference type="ARBA" id="ARBA00022989"/>
    </source>
</evidence>
<organism evidence="10 11">
    <name type="scientific">Streptomyces hyderabadensis</name>
    <dbReference type="NCBI Taxonomy" id="598549"/>
    <lineage>
        <taxon>Bacteria</taxon>
        <taxon>Bacillati</taxon>
        <taxon>Actinomycetota</taxon>
        <taxon>Actinomycetes</taxon>
        <taxon>Kitasatosporales</taxon>
        <taxon>Streptomycetaceae</taxon>
        <taxon>Streptomyces</taxon>
    </lineage>
</organism>
<feature type="transmembrane region" description="Helical" evidence="8">
    <location>
        <begin position="254"/>
        <end position="277"/>
    </location>
</feature>
<gene>
    <name evidence="10" type="ORF">GCM10023257_62050</name>
</gene>
<feature type="transmembrane region" description="Helical" evidence="8">
    <location>
        <begin position="184"/>
        <end position="203"/>
    </location>
</feature>
<evidence type="ECO:0000313" key="11">
    <source>
        <dbReference type="Proteomes" id="UP001500610"/>
    </source>
</evidence>
<feature type="transmembrane region" description="Helical" evidence="8">
    <location>
        <begin position="35"/>
        <end position="52"/>
    </location>
</feature>
<feature type="transmembrane region" description="Helical" evidence="8">
    <location>
        <begin position="64"/>
        <end position="82"/>
    </location>
</feature>
<proteinExistence type="predicted"/>
<keyword evidence="5 8" id="KW-1133">Transmembrane helix</keyword>
<feature type="transmembrane region" description="Helical" evidence="8">
    <location>
        <begin position="124"/>
        <end position="145"/>
    </location>
</feature>
<evidence type="ECO:0000256" key="3">
    <source>
        <dbReference type="ARBA" id="ARBA00022475"/>
    </source>
</evidence>
<dbReference type="Gene3D" id="1.20.1250.20">
    <property type="entry name" value="MFS general substrate transporter like domains"/>
    <property type="match status" value="1"/>
</dbReference>
<sequence length="471" mass="48512">MIGLAQLMVVLDATIVNIALPSAQADLGFSDGNRTWIVTAYSLAFGSLLLLGGRIADLFGRKPAFLVGVGGFAIASAIAGAATNFEMLVTGRALQGLFGALLAPAALSLLTTTFTDAKERAKAFGIFGAIAGSGAAVGLLLGGVLTEYLNWRWTLYVNLFIAAVAIVGGWLLLQKTERERGAKLDVPGTVLVTAGLFSIVYGFSNAESHDWSSPLSWGFLAAGGVLLAVFARWQTRAAHPLLPLRVLLDRDRGASFVSMLVASAGMFGVFLFLTYYLQLTLGFSAIQTGVAFLPMVATLMLSATLSTTFILSFVGPKIVVPVGMALAAGGMFWLTALGLDSSYAANVLPPLLVSGLGIGLIMAPAMSLATSGVATEDAGVAGATVNTMQQIGGSIGTPLLNTLAASAATSYLVGRDPTNKLVQAQASMESYSTSFLWSAAFFAVGGLIAALLYRPGVPAAAGPDAAPTVHM</sequence>
<evidence type="ECO:0000259" key="9">
    <source>
        <dbReference type="PROSITE" id="PS50850"/>
    </source>
</evidence>
<dbReference type="InterPro" id="IPR020846">
    <property type="entry name" value="MFS_dom"/>
</dbReference>
<feature type="transmembrane region" description="Helical" evidence="8">
    <location>
        <begin position="94"/>
        <end position="112"/>
    </location>
</feature>
<dbReference type="PANTHER" id="PTHR42718:SF46">
    <property type="entry name" value="BLR6921 PROTEIN"/>
    <property type="match status" value="1"/>
</dbReference>
<feature type="domain" description="Major facilitator superfamily (MFS) profile" evidence="9">
    <location>
        <begin position="1"/>
        <end position="457"/>
    </location>
</feature>
<protein>
    <submittedName>
        <fullName evidence="10">MFS transporter</fullName>
    </submittedName>
</protein>
<keyword evidence="7" id="KW-0046">Antibiotic resistance</keyword>
<dbReference type="InterPro" id="IPR036259">
    <property type="entry name" value="MFS_trans_sf"/>
</dbReference>
<keyword evidence="6 8" id="KW-0472">Membrane</keyword>
<dbReference type="Gene3D" id="1.20.1720.10">
    <property type="entry name" value="Multidrug resistance protein D"/>
    <property type="match status" value="1"/>
</dbReference>
<dbReference type="CDD" id="cd17321">
    <property type="entry name" value="MFS_MMR_MDR_like"/>
    <property type="match status" value="1"/>
</dbReference>
<feature type="transmembrane region" description="Helical" evidence="8">
    <location>
        <begin position="351"/>
        <end position="374"/>
    </location>
</feature>
<evidence type="ECO:0000313" key="10">
    <source>
        <dbReference type="EMBL" id="GAA5007523.1"/>
    </source>
</evidence>
<dbReference type="PROSITE" id="PS50850">
    <property type="entry name" value="MFS"/>
    <property type="match status" value="1"/>
</dbReference>
<dbReference type="InterPro" id="IPR005829">
    <property type="entry name" value="Sugar_transporter_CS"/>
</dbReference>
<feature type="transmembrane region" description="Helical" evidence="8">
    <location>
        <begin position="434"/>
        <end position="453"/>
    </location>
</feature>
<evidence type="ECO:0000256" key="4">
    <source>
        <dbReference type="ARBA" id="ARBA00022692"/>
    </source>
</evidence>
<evidence type="ECO:0000256" key="1">
    <source>
        <dbReference type="ARBA" id="ARBA00004651"/>
    </source>
</evidence>
<dbReference type="PANTHER" id="PTHR42718">
    <property type="entry name" value="MAJOR FACILITATOR SUPERFAMILY MULTIDRUG TRANSPORTER MFSC"/>
    <property type="match status" value="1"/>
</dbReference>
<feature type="transmembrane region" description="Helical" evidence="8">
    <location>
        <begin position="289"/>
        <end position="311"/>
    </location>
</feature>
<dbReference type="Pfam" id="PF07690">
    <property type="entry name" value="MFS_1"/>
    <property type="match status" value="1"/>
</dbReference>
<evidence type="ECO:0000256" key="2">
    <source>
        <dbReference type="ARBA" id="ARBA00022448"/>
    </source>
</evidence>
<comment type="caution">
    <text evidence="10">The sequence shown here is derived from an EMBL/GenBank/DDBJ whole genome shotgun (WGS) entry which is preliminary data.</text>
</comment>
<name>A0ABP9IRK3_9ACTN</name>
<feature type="transmembrane region" description="Helical" evidence="8">
    <location>
        <begin position="215"/>
        <end position="233"/>
    </location>
</feature>
<feature type="transmembrane region" description="Helical" evidence="8">
    <location>
        <begin position="151"/>
        <end position="172"/>
    </location>
</feature>
<dbReference type="Proteomes" id="UP001500610">
    <property type="component" value="Unassembled WGS sequence"/>
</dbReference>
<dbReference type="SUPFAM" id="SSF103473">
    <property type="entry name" value="MFS general substrate transporter"/>
    <property type="match status" value="1"/>
</dbReference>
<keyword evidence="3" id="KW-1003">Cell membrane</keyword>
<evidence type="ECO:0000256" key="7">
    <source>
        <dbReference type="ARBA" id="ARBA00023251"/>
    </source>
</evidence>
<accession>A0ABP9IRK3</accession>
<feature type="transmembrane region" description="Helical" evidence="8">
    <location>
        <begin position="318"/>
        <end position="339"/>
    </location>
</feature>
<dbReference type="EMBL" id="BAABIV010000032">
    <property type="protein sequence ID" value="GAA5007523.1"/>
    <property type="molecule type" value="Genomic_DNA"/>
</dbReference>
<evidence type="ECO:0000256" key="6">
    <source>
        <dbReference type="ARBA" id="ARBA00023136"/>
    </source>
</evidence>
<reference evidence="11" key="1">
    <citation type="journal article" date="2019" name="Int. J. Syst. Evol. Microbiol.">
        <title>The Global Catalogue of Microorganisms (GCM) 10K type strain sequencing project: providing services to taxonomists for standard genome sequencing and annotation.</title>
        <authorList>
            <consortium name="The Broad Institute Genomics Platform"/>
            <consortium name="The Broad Institute Genome Sequencing Center for Infectious Disease"/>
            <person name="Wu L."/>
            <person name="Ma J."/>
        </authorList>
    </citation>
    <scope>NUCLEOTIDE SEQUENCE [LARGE SCALE GENOMIC DNA]</scope>
    <source>
        <strain evidence="11">JCM 17657</strain>
    </source>
</reference>
<dbReference type="PROSITE" id="PS00216">
    <property type="entry name" value="SUGAR_TRANSPORT_1"/>
    <property type="match status" value="1"/>
</dbReference>
<dbReference type="InterPro" id="IPR004638">
    <property type="entry name" value="EmrB-like"/>
</dbReference>
<keyword evidence="4 8" id="KW-0812">Transmembrane</keyword>
<dbReference type="NCBIfam" id="TIGR00711">
    <property type="entry name" value="efflux_EmrB"/>
    <property type="match status" value="1"/>
</dbReference>